<evidence type="ECO:0000313" key="2">
    <source>
        <dbReference type="EnsemblMetazoa" id="SCAU001987-PA"/>
    </source>
</evidence>
<accession>A0A1I8NTW5</accession>
<reference evidence="2" key="1">
    <citation type="submission" date="2020-05" db="UniProtKB">
        <authorList>
            <consortium name="EnsemblMetazoa"/>
        </authorList>
    </citation>
    <scope>IDENTIFICATION</scope>
    <source>
        <strain evidence="2">USDA</strain>
    </source>
</reference>
<dbReference type="OrthoDB" id="6134459at2759"/>
<gene>
    <name evidence="2" type="primary">106089830</name>
</gene>
<evidence type="ECO:0000256" key="1">
    <source>
        <dbReference type="SAM" id="Phobius"/>
    </source>
</evidence>
<keyword evidence="1" id="KW-0472">Membrane</keyword>
<feature type="transmembrane region" description="Helical" evidence="1">
    <location>
        <begin position="97"/>
        <end position="123"/>
    </location>
</feature>
<evidence type="ECO:0000313" key="3">
    <source>
        <dbReference type="Proteomes" id="UP000095300"/>
    </source>
</evidence>
<keyword evidence="3" id="KW-1185">Reference proteome</keyword>
<keyword evidence="1" id="KW-0812">Transmembrane</keyword>
<feature type="transmembrane region" description="Helical" evidence="1">
    <location>
        <begin position="30"/>
        <end position="49"/>
    </location>
</feature>
<dbReference type="Proteomes" id="UP000095300">
    <property type="component" value="Unassembled WGS sequence"/>
</dbReference>
<name>A0A1I8NTW5_STOCA</name>
<proteinExistence type="predicted"/>
<feature type="transmembrane region" description="Helical" evidence="1">
    <location>
        <begin position="69"/>
        <end position="91"/>
    </location>
</feature>
<dbReference type="VEuPathDB" id="VectorBase:SCAU001987"/>
<protein>
    <submittedName>
        <fullName evidence="2">Uncharacterized protein</fullName>
    </submittedName>
</protein>
<feature type="transmembrane region" description="Helical" evidence="1">
    <location>
        <begin position="173"/>
        <end position="194"/>
    </location>
</feature>
<sequence length="221" mass="25910">MLNLIPIITLMYDHWYSFMSLEQYGILMKATNYLDICIMNWFIVMCYEIQRKFSQINSTQNPNKDFKRFIWYTIYVWSFSLILSAIEWASFTENMDYMVFVFFVILHTIIFLKVSFTICTIRLKASKMIERNHSMWANIRIIIRLSAIMGISQMSEYSVRIGCEYFGSTFKTYMQIASIVSSLNAVMIFILFVLRPKVLKLLKSSACCISLSKEHAPAVAV</sequence>
<organism evidence="2 3">
    <name type="scientific">Stomoxys calcitrans</name>
    <name type="common">Stable fly</name>
    <name type="synonym">Conops calcitrans</name>
    <dbReference type="NCBI Taxonomy" id="35570"/>
    <lineage>
        <taxon>Eukaryota</taxon>
        <taxon>Metazoa</taxon>
        <taxon>Ecdysozoa</taxon>
        <taxon>Arthropoda</taxon>
        <taxon>Hexapoda</taxon>
        <taxon>Insecta</taxon>
        <taxon>Pterygota</taxon>
        <taxon>Neoptera</taxon>
        <taxon>Endopterygota</taxon>
        <taxon>Diptera</taxon>
        <taxon>Brachycera</taxon>
        <taxon>Muscomorpha</taxon>
        <taxon>Muscoidea</taxon>
        <taxon>Muscidae</taxon>
        <taxon>Stomoxys</taxon>
    </lineage>
</organism>
<feature type="transmembrane region" description="Helical" evidence="1">
    <location>
        <begin position="135"/>
        <end position="153"/>
    </location>
</feature>
<dbReference type="EnsemblMetazoa" id="SCAU001987-RA">
    <property type="protein sequence ID" value="SCAU001987-PA"/>
    <property type="gene ID" value="SCAU001987"/>
</dbReference>
<keyword evidence="1" id="KW-1133">Transmembrane helix</keyword>
<dbReference type="AlphaFoldDB" id="A0A1I8NTW5"/>